<evidence type="ECO:0000256" key="3">
    <source>
        <dbReference type="ARBA" id="ARBA00022483"/>
    </source>
</evidence>
<feature type="region of interest" description="Disordered" evidence="7">
    <location>
        <begin position="1007"/>
        <end position="1035"/>
    </location>
</feature>
<evidence type="ECO:0000256" key="6">
    <source>
        <dbReference type="SAM" id="Coils"/>
    </source>
</evidence>
<keyword evidence="9" id="KW-1185">Reference proteome</keyword>
<reference evidence="10" key="2">
    <citation type="submission" date="2025-08" db="UniProtKB">
        <authorList>
            <consortium name="RefSeq"/>
        </authorList>
    </citation>
    <scope>IDENTIFICATION</scope>
    <source>
        <tissue evidence="10">Leaf</tissue>
    </source>
</reference>
<organism evidence="9 10">
    <name type="scientific">Spinacia oleracea</name>
    <name type="common">Spinach</name>
    <dbReference type="NCBI Taxonomy" id="3562"/>
    <lineage>
        <taxon>Eukaryota</taxon>
        <taxon>Viridiplantae</taxon>
        <taxon>Streptophyta</taxon>
        <taxon>Embryophyta</taxon>
        <taxon>Tracheophyta</taxon>
        <taxon>Spermatophyta</taxon>
        <taxon>Magnoliopsida</taxon>
        <taxon>eudicotyledons</taxon>
        <taxon>Gunneridae</taxon>
        <taxon>Pentapetalae</taxon>
        <taxon>Caryophyllales</taxon>
        <taxon>Chenopodiaceae</taxon>
        <taxon>Chenopodioideae</taxon>
        <taxon>Anserineae</taxon>
        <taxon>Spinacia</taxon>
    </lineage>
</organism>
<dbReference type="PANTHER" id="PTHR10241">
    <property type="entry name" value="LETHAL 2 GIANT LARVAE PROTEIN"/>
    <property type="match status" value="1"/>
</dbReference>
<evidence type="ECO:0000256" key="4">
    <source>
        <dbReference type="ARBA" id="ARBA00022490"/>
    </source>
</evidence>
<dbReference type="GO" id="GO:0005737">
    <property type="term" value="C:cytoplasm"/>
    <property type="evidence" value="ECO:0000318"/>
    <property type="project" value="GO_Central"/>
</dbReference>
<dbReference type="GeneID" id="110801671"/>
<evidence type="ECO:0000256" key="1">
    <source>
        <dbReference type="ARBA" id="ARBA00004496"/>
    </source>
</evidence>
<dbReference type="InterPro" id="IPR042855">
    <property type="entry name" value="V_SNARE_CC"/>
</dbReference>
<dbReference type="GO" id="GO:0006893">
    <property type="term" value="P:Golgi to plasma membrane transport"/>
    <property type="evidence" value="ECO:0000318"/>
    <property type="project" value="GO_Central"/>
</dbReference>
<dbReference type="PANTHER" id="PTHR10241:SF38">
    <property type="entry name" value="TRANSDUCIN FAMILY PROTEIN _ WD-40 REPEAT FAMILY PROTEIN"/>
    <property type="match status" value="1"/>
</dbReference>
<dbReference type="GO" id="GO:0006887">
    <property type="term" value="P:exocytosis"/>
    <property type="evidence" value="ECO:0000318"/>
    <property type="project" value="GO_Central"/>
</dbReference>
<feature type="region of interest" description="Disordered" evidence="7">
    <location>
        <begin position="1"/>
        <end position="20"/>
    </location>
</feature>
<keyword evidence="4" id="KW-0963">Cytoplasm</keyword>
<dbReference type="SUPFAM" id="SSF58038">
    <property type="entry name" value="SNARE fusion complex"/>
    <property type="match status" value="1"/>
</dbReference>
<dbReference type="PROSITE" id="PS50892">
    <property type="entry name" value="V_SNARE"/>
    <property type="match status" value="1"/>
</dbReference>
<sequence>MFSKLFNKHSSDSQNDSPESKALIDLNPQVIAHYGIPSTTSRLAYDPIQQLLAVGTLDGRIKVIGSNTIEGLLTSPKEIPFKNLEFLQNQGFLIGVSNENDIQVWDLEQRCIASMLQWASNITAFSVTEETNYMYLGDDCGLVSVLKYDVEERKILRQQYSIPAHSVCEAAGIPLRNDQSVVGVLPQPCSSGNRLLFAYDNGVIVLWDISKDQLVLVRGLNSHQVNDRNVVNLANIRSNEVKDQTFGDEQGDKEIISVCWASSDGSILAVGYVDGDILFWNLSDVATSKDHKAGKAADNVTKLQLSSSDRRFPVITLHWSASDAHSDHGGQLFVYGGDEIGSAEVLTILSLEWSPKRDVLKNVSRANVTLQGSFADMILLQSFNVVEDTGTTSLFLLTSPGQLQYYDSPCLSELISDQDKSCTTPLNYRSVVPTSEPYLTVGRFISVPGNTKCSAALSEMASALELQEIHLSNDKSSKWPLNGGVPCHLSLHGEKKVERLYIAGYQDGSVRIWNATYPILSPIFVFDPEVKGITNAGAKGSVSALEFSSETLMVAMGNDCGTVHLHSLVRNSSETRLHVVSGTKTEVCDFDQDNGSHLSAVFTLSTSPVCTLRYTNLGARLAVGYRSGQVAMLNISSSSVLFLIDTLSGPGSNVVSFSPAISLENYDLVASLDQPITHGTSEPGKELICALTNDLHITVLDSSNGNVIGSVSKNQNKESTAISMYILEGTKCIADVSGGVHLQMLSRENKEKAEPAQVSSHCEDNFDGVDQSTDFVQSTTDLQILLCCSDVLLLYSLKSVIQGHVDPVREVNLQKTNCWTTIFKKDEEYRLLVFYQTGSIEIRSLPNLEIVGEISLLSILRWNFRTNMDKTTSCTEKGQIALVNGCEFVILSLFAGDNDFRIPQSLPCLYDEALAAALDMNVSPNQKKQKQGKPRIFDGIMKGLRASKEARSTDSVEGSKSLLSALDNVFSGSKTDTSADTKDTGKVVELNIDDIEIDGPLHVSPIALKRESEDKDKSTEKEKLFEGGTTETKPRQRTIEEIKAKYKKTGDASSATASAASAASEAKNKLLERQEKLERIGENSEELRNNAENFSSMAKELAKRMENRKWWQL</sequence>
<dbReference type="InterPro" id="IPR001680">
    <property type="entry name" value="WD40_rpt"/>
</dbReference>
<reference evidence="9" key="1">
    <citation type="journal article" date="2021" name="Nat. Commun.">
        <title>Genomic analyses provide insights into spinach domestication and the genetic basis of agronomic traits.</title>
        <authorList>
            <person name="Cai X."/>
            <person name="Sun X."/>
            <person name="Xu C."/>
            <person name="Sun H."/>
            <person name="Wang X."/>
            <person name="Ge C."/>
            <person name="Zhang Z."/>
            <person name="Wang Q."/>
            <person name="Fei Z."/>
            <person name="Jiao C."/>
            <person name="Wang Q."/>
        </authorList>
    </citation>
    <scope>NUCLEOTIDE SEQUENCE [LARGE SCALE GENOMIC DNA]</scope>
    <source>
        <strain evidence="9">cv. Varoflay</strain>
    </source>
</reference>
<evidence type="ECO:0000259" key="8">
    <source>
        <dbReference type="PROSITE" id="PS50892"/>
    </source>
</evidence>
<comment type="similarity">
    <text evidence="2">Belongs to the WD repeat L(2)GL family.</text>
</comment>
<gene>
    <name evidence="10" type="primary">LOC110801671</name>
</gene>
<evidence type="ECO:0000256" key="5">
    <source>
        <dbReference type="PROSITE-ProRule" id="PRU00290"/>
    </source>
</evidence>
<comment type="subcellular location">
    <subcellularLocation>
        <location evidence="1">Cytoplasm</location>
    </subcellularLocation>
</comment>
<dbReference type="InterPro" id="IPR015943">
    <property type="entry name" value="WD40/YVTN_repeat-like_dom_sf"/>
</dbReference>
<dbReference type="InterPro" id="IPR036322">
    <property type="entry name" value="WD40_repeat_dom_sf"/>
</dbReference>
<feature type="coiled-coil region" evidence="6">
    <location>
        <begin position="1060"/>
        <end position="1104"/>
    </location>
</feature>
<dbReference type="SMART" id="SM00320">
    <property type="entry name" value="WD40"/>
    <property type="match status" value="7"/>
</dbReference>
<dbReference type="SUPFAM" id="SSF50978">
    <property type="entry name" value="WD40 repeat-like"/>
    <property type="match status" value="2"/>
</dbReference>
<dbReference type="Gene3D" id="2.130.10.10">
    <property type="entry name" value="YVTN repeat-like/Quinoprotein amine dehydrogenase"/>
    <property type="match status" value="3"/>
</dbReference>
<dbReference type="AlphaFoldDB" id="A0A9R0J7N9"/>
<dbReference type="CDD" id="cd15873">
    <property type="entry name" value="R-SNARE_STXBP5_6"/>
    <property type="match status" value="1"/>
</dbReference>
<keyword evidence="3" id="KW-0268">Exocytosis</keyword>
<dbReference type="GO" id="GO:0019905">
    <property type="term" value="F:syntaxin binding"/>
    <property type="evidence" value="ECO:0000318"/>
    <property type="project" value="GO_Central"/>
</dbReference>
<evidence type="ECO:0000313" key="10">
    <source>
        <dbReference type="RefSeq" id="XP_021862754.2"/>
    </source>
</evidence>
<evidence type="ECO:0000256" key="2">
    <source>
        <dbReference type="ARBA" id="ARBA00008070"/>
    </source>
</evidence>
<dbReference type="Gene3D" id="1.20.5.110">
    <property type="match status" value="1"/>
</dbReference>
<evidence type="ECO:0000256" key="7">
    <source>
        <dbReference type="SAM" id="MobiDB-lite"/>
    </source>
</evidence>
<feature type="domain" description="V-SNARE coiled-coil homology" evidence="8">
    <location>
        <begin position="1048"/>
        <end position="1112"/>
    </location>
</feature>
<dbReference type="KEGG" id="soe:110801671"/>
<dbReference type="RefSeq" id="XP_021862754.2">
    <property type="nucleotide sequence ID" value="XM_022007062.2"/>
</dbReference>
<feature type="compositionally biased region" description="Basic and acidic residues" evidence="7">
    <location>
        <begin position="1008"/>
        <end position="1025"/>
    </location>
</feature>
<dbReference type="GO" id="GO:0005886">
    <property type="term" value="C:plasma membrane"/>
    <property type="evidence" value="ECO:0000318"/>
    <property type="project" value="GO_Central"/>
</dbReference>
<keyword evidence="5 6" id="KW-0175">Coiled coil</keyword>
<dbReference type="Proteomes" id="UP000813463">
    <property type="component" value="Chromosome 1"/>
</dbReference>
<dbReference type="GO" id="GO:0005096">
    <property type="term" value="F:GTPase activator activity"/>
    <property type="evidence" value="ECO:0000318"/>
    <property type="project" value="GO_Central"/>
</dbReference>
<evidence type="ECO:0000313" key="9">
    <source>
        <dbReference type="Proteomes" id="UP000813463"/>
    </source>
</evidence>
<proteinExistence type="inferred from homology"/>
<name>A0A9R0J7N9_SPIOL</name>
<protein>
    <submittedName>
        <fullName evidence="10">Uncharacterized protein isoform X1</fullName>
    </submittedName>
</protein>
<accession>A0A9R0J7N9</accession>
<dbReference type="GO" id="GO:0045159">
    <property type="term" value="F:myosin II binding"/>
    <property type="evidence" value="ECO:0000318"/>
    <property type="project" value="GO_Central"/>
</dbReference>